<dbReference type="OrthoDB" id="9801766at2"/>
<evidence type="ECO:0000256" key="2">
    <source>
        <dbReference type="ARBA" id="ARBA00010571"/>
    </source>
</evidence>
<dbReference type="PANTHER" id="PTHR38474:SF2">
    <property type="entry name" value="CHLORAMPHENICOL ACETYLTRANSFERASE"/>
    <property type="match status" value="1"/>
</dbReference>
<evidence type="ECO:0000313" key="15">
    <source>
        <dbReference type="Proteomes" id="UP000263014"/>
    </source>
</evidence>
<evidence type="ECO:0000256" key="6">
    <source>
        <dbReference type="ARBA" id="ARBA00022679"/>
    </source>
</evidence>
<gene>
    <name evidence="12" type="ORF">DWX31_32925</name>
    <name evidence="13" type="ORF">DXD79_21605</name>
</gene>
<dbReference type="EC" id="2.3.1.28" evidence="4 10"/>
<protein>
    <recommendedName>
        <fullName evidence="5 10">Chloramphenicol acetyltransferase</fullName>
        <ecNumber evidence="4 10">2.3.1.28</ecNumber>
    </recommendedName>
</protein>
<evidence type="ECO:0000256" key="8">
    <source>
        <dbReference type="ARBA" id="ARBA00023315"/>
    </source>
</evidence>
<dbReference type="Gene3D" id="3.30.559.10">
    <property type="entry name" value="Chloramphenicol acetyltransferase-like domain"/>
    <property type="match status" value="1"/>
</dbReference>
<dbReference type="SMR" id="A0A374P2N9"/>
<reference evidence="14 15" key="1">
    <citation type="submission" date="2018-08" db="EMBL/GenBank/DDBJ databases">
        <title>A genome reference for cultivated species of the human gut microbiota.</title>
        <authorList>
            <person name="Zou Y."/>
            <person name="Xue W."/>
            <person name="Luo G."/>
        </authorList>
    </citation>
    <scope>NUCLEOTIDE SEQUENCE [LARGE SCALE GENOMIC DNA]</scope>
    <source>
        <strain evidence="12 14">AF19-13AC</strain>
        <strain evidence="13 15">TM09-12</strain>
    </source>
</reference>
<dbReference type="PANTHER" id="PTHR38474">
    <property type="entry name" value="SLR0299 PROTEIN"/>
    <property type="match status" value="1"/>
</dbReference>
<evidence type="ECO:0000256" key="7">
    <source>
        <dbReference type="ARBA" id="ARBA00023251"/>
    </source>
</evidence>
<dbReference type="InterPro" id="IPR023213">
    <property type="entry name" value="CAT-like_dom_sf"/>
</dbReference>
<dbReference type="EMBL" id="QSON01000011">
    <property type="protein sequence ID" value="RGJ00410.1"/>
    <property type="molecule type" value="Genomic_DNA"/>
</dbReference>
<name>A0A374P2N9_9FIRM</name>
<sequence>MVFEKIDKNSWNRKEYFDHYFASVPCTYSMTVKVDITQIKEKGMKLYPAMLYYIAMIVNRHSEFRTAINQDGELGIYDEMIPSYTIFHNDTETFSSLWTECKSDFKSFLADYESDTQRYGNNHRMEGKPNAPENIFNVSMIPWSTFDGFNLNLQKGYDYLIPIFTMGKYYKEDNKIILPLAIQVHHAVCDGFHICRFVNELQELINS</sequence>
<dbReference type="NCBIfam" id="NF000491">
    <property type="entry name" value="chloram_CatA"/>
    <property type="match status" value="1"/>
</dbReference>
<evidence type="ECO:0000256" key="9">
    <source>
        <dbReference type="PIRSR" id="PIRSR000440-1"/>
    </source>
</evidence>
<dbReference type="Pfam" id="PF00302">
    <property type="entry name" value="CAT"/>
    <property type="match status" value="1"/>
</dbReference>
<comment type="catalytic activity">
    <reaction evidence="10">
        <text>chloramphenicol + acetyl-CoA = chloramphenicol 3-acetate + CoA</text>
        <dbReference type="Rhea" id="RHEA:18421"/>
        <dbReference type="ChEBI" id="CHEBI:16730"/>
        <dbReference type="ChEBI" id="CHEBI:17698"/>
        <dbReference type="ChEBI" id="CHEBI:57287"/>
        <dbReference type="ChEBI" id="CHEBI:57288"/>
        <dbReference type="EC" id="2.3.1.28"/>
    </reaction>
</comment>
<dbReference type="EMBL" id="QTJW01000053">
    <property type="protein sequence ID" value="RGD66371.1"/>
    <property type="molecule type" value="Genomic_DNA"/>
</dbReference>
<organism evidence="13 15">
    <name type="scientific">Hungatella hathewayi</name>
    <dbReference type="NCBI Taxonomy" id="154046"/>
    <lineage>
        <taxon>Bacteria</taxon>
        <taxon>Bacillati</taxon>
        <taxon>Bacillota</taxon>
        <taxon>Clostridia</taxon>
        <taxon>Lachnospirales</taxon>
        <taxon>Lachnospiraceae</taxon>
        <taxon>Hungatella</taxon>
    </lineage>
</organism>
<comment type="caution">
    <text evidence="13">The sequence shown here is derived from an EMBL/GenBank/DDBJ whole genome shotgun (WGS) entry which is preliminary data.</text>
</comment>
<comment type="function">
    <text evidence="1 10">This enzyme is an effector of chloramphenicol resistance in bacteria.</text>
</comment>
<dbReference type="GO" id="GO:0008811">
    <property type="term" value="F:chloramphenicol O-acetyltransferase activity"/>
    <property type="evidence" value="ECO:0007669"/>
    <property type="project" value="UniProtKB-EC"/>
</dbReference>
<keyword evidence="6 10" id="KW-0808">Transferase</keyword>
<dbReference type="SMART" id="SM01059">
    <property type="entry name" value="CAT"/>
    <property type="match status" value="1"/>
</dbReference>
<evidence type="ECO:0000256" key="11">
    <source>
        <dbReference type="RuleBase" id="RU004156"/>
    </source>
</evidence>
<evidence type="ECO:0000256" key="4">
    <source>
        <dbReference type="ARBA" id="ARBA00013235"/>
    </source>
</evidence>
<accession>A0A374P2N9</accession>
<proteinExistence type="inferred from homology"/>
<evidence type="ECO:0000256" key="3">
    <source>
        <dbReference type="ARBA" id="ARBA00011233"/>
    </source>
</evidence>
<evidence type="ECO:0000256" key="5">
    <source>
        <dbReference type="ARBA" id="ARBA00020291"/>
    </source>
</evidence>
<dbReference type="AlphaFoldDB" id="A0A374P2N9"/>
<dbReference type="GO" id="GO:0046677">
    <property type="term" value="P:response to antibiotic"/>
    <property type="evidence" value="ECO:0007669"/>
    <property type="project" value="UniProtKB-KW"/>
</dbReference>
<dbReference type="Proteomes" id="UP000261023">
    <property type="component" value="Unassembled WGS sequence"/>
</dbReference>
<evidence type="ECO:0000256" key="1">
    <source>
        <dbReference type="ARBA" id="ARBA00002150"/>
    </source>
</evidence>
<evidence type="ECO:0000313" key="14">
    <source>
        <dbReference type="Proteomes" id="UP000261023"/>
    </source>
</evidence>
<dbReference type="PIRSF" id="PIRSF000440">
    <property type="entry name" value="CAT"/>
    <property type="match status" value="1"/>
</dbReference>
<comment type="similarity">
    <text evidence="2 11">Belongs to the chloramphenicol acetyltransferase family.</text>
</comment>
<dbReference type="RefSeq" id="WP_002570989.1">
    <property type="nucleotide sequence ID" value="NZ_QSON01000011.1"/>
</dbReference>
<dbReference type="PROSITE" id="PS00100">
    <property type="entry name" value="CAT"/>
    <property type="match status" value="1"/>
</dbReference>
<comment type="subunit">
    <text evidence="3">Homotrimer.</text>
</comment>
<dbReference type="Proteomes" id="UP000263014">
    <property type="component" value="Unassembled WGS sequence"/>
</dbReference>
<evidence type="ECO:0000313" key="12">
    <source>
        <dbReference type="EMBL" id="RGD66371.1"/>
    </source>
</evidence>
<dbReference type="InterPro" id="IPR001707">
    <property type="entry name" value="Cmp_AcTrfase"/>
</dbReference>
<dbReference type="InterPro" id="IPR018372">
    <property type="entry name" value="Chloramphenicol_AcTrfase_AS"/>
</dbReference>
<feature type="active site" description="Proton acceptor" evidence="9">
    <location>
        <position position="186"/>
    </location>
</feature>
<keyword evidence="8 10" id="KW-0012">Acyltransferase</keyword>
<evidence type="ECO:0000313" key="13">
    <source>
        <dbReference type="EMBL" id="RGJ00410.1"/>
    </source>
</evidence>
<evidence type="ECO:0000256" key="10">
    <source>
        <dbReference type="RuleBase" id="RU000503"/>
    </source>
</evidence>
<keyword evidence="7 10" id="KW-0046">Antibiotic resistance</keyword>
<dbReference type="SUPFAM" id="SSF52777">
    <property type="entry name" value="CoA-dependent acyltransferases"/>
    <property type="match status" value="1"/>
</dbReference>